<dbReference type="EMBL" id="SRYG01000036">
    <property type="protein sequence ID" value="TGY64782.1"/>
    <property type="molecule type" value="Genomic_DNA"/>
</dbReference>
<gene>
    <name evidence="1" type="primary">cas5c</name>
    <name evidence="1" type="ORF">E5336_11775</name>
</gene>
<organism evidence="1 2">
    <name type="scientific">Dubosiella muris</name>
    <dbReference type="NCBI Taxonomy" id="3038133"/>
    <lineage>
        <taxon>Bacteria</taxon>
        <taxon>Bacillati</taxon>
        <taxon>Bacillota</taxon>
        <taxon>Erysipelotrichia</taxon>
        <taxon>Erysipelotrichales</taxon>
        <taxon>Erysipelotrichaceae</taxon>
        <taxon>Dubosiella</taxon>
    </lineage>
</organism>
<sequence>MGYKIRVFGDRALFSRPELKVERYSYDIPTPSSLVGIAESIYWHPGLKYVIDRVKVINPIERISVKRNELKSKVSADKVRKVLEGKKELLYLDRNQDIAMRNSSILTNVEYIIEYHFELIPEKMNETDSEAKFASIINRRIEKGQCYKQPYFGCREFPAYFERATGKEVSCYEGEGTREFGLMLYGMDYSDPQHYTPMFFNAVMENGVVEMGNVEVFR</sequence>
<proteinExistence type="predicted"/>
<evidence type="ECO:0000313" key="2">
    <source>
        <dbReference type="Proteomes" id="UP000308836"/>
    </source>
</evidence>
<protein>
    <submittedName>
        <fullName evidence="1">Type I-C CRISPR-associated protein Cas5</fullName>
    </submittedName>
</protein>
<dbReference type="Proteomes" id="UP000308836">
    <property type="component" value="Unassembled WGS sequence"/>
</dbReference>
<evidence type="ECO:0000313" key="1">
    <source>
        <dbReference type="EMBL" id="TGY64782.1"/>
    </source>
</evidence>
<comment type="caution">
    <text evidence="1">The sequence shown here is derived from an EMBL/GenBank/DDBJ whole genome shotgun (WGS) entry which is preliminary data.</text>
</comment>
<accession>A0AC61R4B6</accession>
<keyword evidence="2" id="KW-1185">Reference proteome</keyword>
<reference evidence="1" key="1">
    <citation type="submission" date="2019-04" db="EMBL/GenBank/DDBJ databases">
        <title>Microbes associate with the intestines of laboratory mice.</title>
        <authorList>
            <person name="Navarre W."/>
            <person name="Wong E."/>
            <person name="Huang K."/>
            <person name="Tropini C."/>
            <person name="Ng K."/>
            <person name="Yu B."/>
        </authorList>
    </citation>
    <scope>NUCLEOTIDE SEQUENCE</scope>
    <source>
        <strain evidence="1">NM09_H32</strain>
    </source>
</reference>
<name>A0AC61R4B6_9FIRM</name>